<dbReference type="AlphaFoldDB" id="A0A7X4LHN6"/>
<dbReference type="SUPFAM" id="SSF46785">
    <property type="entry name" value="Winged helix' DNA-binding domain"/>
    <property type="match status" value="1"/>
</dbReference>
<dbReference type="EMBL" id="WEKT01000003">
    <property type="protein sequence ID" value="MZI92148.1"/>
    <property type="molecule type" value="Genomic_DNA"/>
</dbReference>
<dbReference type="PANTHER" id="PTHR30346">
    <property type="entry name" value="TRANSCRIPTIONAL DUAL REGULATOR HCAR-RELATED"/>
    <property type="match status" value="1"/>
</dbReference>
<evidence type="ECO:0000256" key="4">
    <source>
        <dbReference type="ARBA" id="ARBA00023163"/>
    </source>
</evidence>
<evidence type="ECO:0000259" key="5">
    <source>
        <dbReference type="PROSITE" id="PS50931"/>
    </source>
</evidence>
<dbReference type="InterPro" id="IPR005119">
    <property type="entry name" value="LysR_subst-bd"/>
</dbReference>
<proteinExistence type="inferred from homology"/>
<dbReference type="InterPro" id="IPR036390">
    <property type="entry name" value="WH_DNA-bd_sf"/>
</dbReference>
<dbReference type="GO" id="GO:0003677">
    <property type="term" value="F:DNA binding"/>
    <property type="evidence" value="ECO:0007669"/>
    <property type="project" value="UniProtKB-KW"/>
</dbReference>
<dbReference type="FunFam" id="1.10.10.10:FF:000001">
    <property type="entry name" value="LysR family transcriptional regulator"/>
    <property type="match status" value="1"/>
</dbReference>
<reference evidence="6 7" key="1">
    <citation type="submission" date="2019-10" db="EMBL/GenBank/DDBJ databases">
        <title>Vibrio sp. nov. isolated from a shrimp pond.</title>
        <authorList>
            <person name="Gomez-Gil B."/>
            <person name="Enciso-Ibarra J."/>
            <person name="Enciso-Ibarra K."/>
            <person name="Bolan-Mejia C."/>
        </authorList>
    </citation>
    <scope>NUCLEOTIDE SEQUENCE [LARGE SCALE GENOMIC DNA]</scope>
    <source>
        <strain evidence="6 7">CAIM 722</strain>
    </source>
</reference>
<name>A0A7X4LHN6_9VIBR</name>
<evidence type="ECO:0000256" key="1">
    <source>
        <dbReference type="ARBA" id="ARBA00009437"/>
    </source>
</evidence>
<keyword evidence="7" id="KW-1185">Reference proteome</keyword>
<dbReference type="Proteomes" id="UP000462621">
    <property type="component" value="Unassembled WGS sequence"/>
</dbReference>
<dbReference type="PRINTS" id="PR00039">
    <property type="entry name" value="HTHLYSR"/>
</dbReference>
<dbReference type="GO" id="GO:0003700">
    <property type="term" value="F:DNA-binding transcription factor activity"/>
    <property type="evidence" value="ECO:0007669"/>
    <property type="project" value="InterPro"/>
</dbReference>
<dbReference type="PANTHER" id="PTHR30346:SF0">
    <property type="entry name" value="HCA OPERON TRANSCRIPTIONAL ACTIVATOR HCAR"/>
    <property type="match status" value="1"/>
</dbReference>
<accession>A0A7X4LHN6</accession>
<feature type="domain" description="HTH lysR-type" evidence="5">
    <location>
        <begin position="1"/>
        <end position="58"/>
    </location>
</feature>
<dbReference type="PROSITE" id="PS50931">
    <property type="entry name" value="HTH_LYSR"/>
    <property type="match status" value="1"/>
</dbReference>
<evidence type="ECO:0000313" key="7">
    <source>
        <dbReference type="Proteomes" id="UP000462621"/>
    </source>
</evidence>
<sequence>MELRHLRYFVTVAQELHFGRAANKLHIAQPALSIQIKALEKNLGGDLFKRTSRSVTLTEAGEKFLIEAKLALEHASRAELVAKSVFAGDTGRLTVGYSGSVTYSGLLGQFVQSFRQSKPYIELHLKELDPFTQLEQLASGDIDAGFLTTYSLTVPDTIHTTALSQWPPCVAMPANHPLSERHQLTMQDLKHESFITYSSSHRDDGAAAIRQLANYEPNIISRESNIMSVLALVGSGMGISIVPDILSKTLHQPGLIFKPLHNVDACIEISLAHPKAIHRPSLNTFIDHIHALMNSY</sequence>
<protein>
    <submittedName>
        <fullName evidence="6">LysR family transcriptional regulator</fullName>
    </submittedName>
</protein>
<dbReference type="Pfam" id="PF03466">
    <property type="entry name" value="LysR_substrate"/>
    <property type="match status" value="1"/>
</dbReference>
<keyword evidence="3" id="KW-0238">DNA-binding</keyword>
<organism evidence="6 7">
    <name type="scientific">Vibrio eleionomae</name>
    <dbReference type="NCBI Taxonomy" id="2653505"/>
    <lineage>
        <taxon>Bacteria</taxon>
        <taxon>Pseudomonadati</taxon>
        <taxon>Pseudomonadota</taxon>
        <taxon>Gammaproteobacteria</taxon>
        <taxon>Vibrionales</taxon>
        <taxon>Vibrionaceae</taxon>
        <taxon>Vibrio</taxon>
    </lineage>
</organism>
<evidence type="ECO:0000256" key="3">
    <source>
        <dbReference type="ARBA" id="ARBA00023125"/>
    </source>
</evidence>
<evidence type="ECO:0000256" key="2">
    <source>
        <dbReference type="ARBA" id="ARBA00023015"/>
    </source>
</evidence>
<dbReference type="RefSeq" id="WP_161153456.1">
    <property type="nucleotide sequence ID" value="NZ_WEKT01000003.1"/>
</dbReference>
<gene>
    <name evidence="6" type="ORF">F9817_02865</name>
</gene>
<dbReference type="InterPro" id="IPR000847">
    <property type="entry name" value="LysR_HTH_N"/>
</dbReference>
<dbReference type="Pfam" id="PF00126">
    <property type="entry name" value="HTH_1"/>
    <property type="match status" value="1"/>
</dbReference>
<comment type="caution">
    <text evidence="6">The sequence shown here is derived from an EMBL/GenBank/DDBJ whole genome shotgun (WGS) entry which is preliminary data.</text>
</comment>
<dbReference type="Gene3D" id="1.10.10.10">
    <property type="entry name" value="Winged helix-like DNA-binding domain superfamily/Winged helix DNA-binding domain"/>
    <property type="match status" value="1"/>
</dbReference>
<dbReference type="InterPro" id="IPR036388">
    <property type="entry name" value="WH-like_DNA-bd_sf"/>
</dbReference>
<dbReference type="Gene3D" id="3.40.190.10">
    <property type="entry name" value="Periplasmic binding protein-like II"/>
    <property type="match status" value="2"/>
</dbReference>
<evidence type="ECO:0000313" key="6">
    <source>
        <dbReference type="EMBL" id="MZI92148.1"/>
    </source>
</evidence>
<dbReference type="SUPFAM" id="SSF53850">
    <property type="entry name" value="Periplasmic binding protein-like II"/>
    <property type="match status" value="1"/>
</dbReference>
<keyword evidence="4" id="KW-0804">Transcription</keyword>
<dbReference type="CDD" id="cd08414">
    <property type="entry name" value="PBP2_LTTR_aromatics_like"/>
    <property type="match status" value="1"/>
</dbReference>
<keyword evidence="2" id="KW-0805">Transcription regulation</keyword>
<comment type="similarity">
    <text evidence="1">Belongs to the LysR transcriptional regulatory family.</text>
</comment>
<dbReference type="GO" id="GO:0032993">
    <property type="term" value="C:protein-DNA complex"/>
    <property type="evidence" value="ECO:0007669"/>
    <property type="project" value="TreeGrafter"/>
</dbReference>